<dbReference type="PROSITE" id="PS51450">
    <property type="entry name" value="LRR"/>
    <property type="match status" value="1"/>
</dbReference>
<dbReference type="AlphaFoldDB" id="A0A6P5AWP8"/>
<keyword evidence="6" id="KW-1185">Reference proteome</keyword>
<feature type="region of interest" description="Disordered" evidence="3">
    <location>
        <begin position="535"/>
        <end position="560"/>
    </location>
</feature>
<dbReference type="RefSeq" id="XP_019647477.1">
    <property type="nucleotide sequence ID" value="XM_019791918.1"/>
</dbReference>
<dbReference type="PANTHER" id="PTHR24367">
    <property type="entry name" value="LEUCINE-RICH REPEAT-CONTAINING PROTEIN"/>
    <property type="match status" value="1"/>
</dbReference>
<evidence type="ECO:0000256" key="1">
    <source>
        <dbReference type="ARBA" id="ARBA00022614"/>
    </source>
</evidence>
<feature type="signal peptide" evidence="5">
    <location>
        <begin position="1"/>
        <end position="23"/>
    </location>
</feature>
<feature type="compositionally biased region" description="Acidic residues" evidence="3">
    <location>
        <begin position="507"/>
        <end position="520"/>
    </location>
</feature>
<dbReference type="Proteomes" id="UP000515135">
    <property type="component" value="Unplaced"/>
</dbReference>
<dbReference type="InterPro" id="IPR032675">
    <property type="entry name" value="LRR_dom_sf"/>
</dbReference>
<sequence length="560" mass="61864">MAQNKALLYLLLLVSNQLLLVSAPALQCPDSCSSQTPHMYKRVICRCPDKNWAGSPCSWIGYGGTYSFPACLDAIPTGFVKATRSIFIKHLRSSTISERSFPNGLGVQYLWIRESNVSTVQPGAFQGLTLVKDLSLSDNRISSLEPDTFLGLERVTNLNLHRNTISVISQHAFRGLPLLERLKLNENRLRSVPVDALLPLTALKLAQLSRNHITMIDSQVLRLSHNQALWLFLEKNKLKCDANLTWFICHLPELDHIFGRDYLRCASPANLSGILLATVRKDIRLGRCDEKPTTTGPHTHHTSHLYNDTIPTEMPCTNATTEYQATTGTDIVTRPSFGPILPEEDDSYHVNAVILAVAVPLLMVLAWVVVVCLYERCHDTGLAPHNAPAETDGNSTPSDRDSVTGERPSPVEDQTSEGNNDIEPYAVSYMDVSGKGKNGKLAPYATTSFANIKPKEPDNDDIQPVEDNDDIEPYAVSYMDVSGKGKNGKLAPYATTSFANIQPKEPDNDDIQPTEPDTNDIEPYAVSYMDVSGKGKTASLRRMQRPSLMKTQGLSFSRIP</sequence>
<feature type="region of interest" description="Disordered" evidence="3">
    <location>
        <begin position="384"/>
        <end position="423"/>
    </location>
</feature>
<feature type="compositionally biased region" description="Polar residues" evidence="3">
    <location>
        <begin position="549"/>
        <end position="560"/>
    </location>
</feature>
<keyword evidence="4" id="KW-0472">Membrane</keyword>
<gene>
    <name evidence="7" type="primary">LOC109487829</name>
</gene>
<evidence type="ECO:0000256" key="2">
    <source>
        <dbReference type="ARBA" id="ARBA00022737"/>
    </source>
</evidence>
<dbReference type="KEGG" id="bbel:109487829"/>
<keyword evidence="5" id="KW-0732">Signal</keyword>
<keyword evidence="1" id="KW-0433">Leucine-rich repeat</keyword>
<evidence type="ECO:0000256" key="3">
    <source>
        <dbReference type="SAM" id="MobiDB-lite"/>
    </source>
</evidence>
<evidence type="ECO:0000313" key="6">
    <source>
        <dbReference type="Proteomes" id="UP000515135"/>
    </source>
</evidence>
<accession>A0A6P5AWP8</accession>
<dbReference type="GeneID" id="109487829"/>
<proteinExistence type="predicted"/>
<keyword evidence="2" id="KW-0677">Repeat</keyword>
<evidence type="ECO:0000256" key="4">
    <source>
        <dbReference type="SAM" id="Phobius"/>
    </source>
</evidence>
<dbReference type="InterPro" id="IPR051295">
    <property type="entry name" value="LGI_related"/>
</dbReference>
<dbReference type="PANTHER" id="PTHR24367:SF318">
    <property type="entry name" value="LEUCINE-RICH GLIOMA-INACTIVATED PROTEIN 1-LIKE"/>
    <property type="match status" value="1"/>
</dbReference>
<dbReference type="InterPro" id="IPR003591">
    <property type="entry name" value="Leu-rich_rpt_typical-subtyp"/>
</dbReference>
<protein>
    <submittedName>
        <fullName evidence="7">Uncharacterized protein LOC109487829</fullName>
    </submittedName>
</protein>
<dbReference type="SUPFAM" id="SSF52058">
    <property type="entry name" value="L domain-like"/>
    <property type="match status" value="1"/>
</dbReference>
<dbReference type="SMART" id="SM00369">
    <property type="entry name" value="LRR_TYP"/>
    <property type="match status" value="4"/>
</dbReference>
<dbReference type="InterPro" id="IPR001611">
    <property type="entry name" value="Leu-rich_rpt"/>
</dbReference>
<organism evidence="6 7">
    <name type="scientific">Branchiostoma belcheri</name>
    <name type="common">Amphioxus</name>
    <dbReference type="NCBI Taxonomy" id="7741"/>
    <lineage>
        <taxon>Eukaryota</taxon>
        <taxon>Metazoa</taxon>
        <taxon>Chordata</taxon>
        <taxon>Cephalochordata</taxon>
        <taxon>Leptocardii</taxon>
        <taxon>Amphioxiformes</taxon>
        <taxon>Branchiostomatidae</taxon>
        <taxon>Branchiostoma</taxon>
    </lineage>
</organism>
<evidence type="ECO:0000313" key="7">
    <source>
        <dbReference type="RefSeq" id="XP_019647477.1"/>
    </source>
</evidence>
<feature type="region of interest" description="Disordered" evidence="3">
    <location>
        <begin position="500"/>
        <end position="523"/>
    </location>
</feature>
<name>A0A6P5AWP8_BRABE</name>
<feature type="chain" id="PRO_5028313484" evidence="5">
    <location>
        <begin position="24"/>
        <end position="560"/>
    </location>
</feature>
<reference evidence="7" key="1">
    <citation type="submission" date="2025-08" db="UniProtKB">
        <authorList>
            <consortium name="RefSeq"/>
        </authorList>
    </citation>
    <scope>IDENTIFICATION</scope>
    <source>
        <tissue evidence="7">Gonad</tissue>
    </source>
</reference>
<dbReference type="Pfam" id="PF13855">
    <property type="entry name" value="LRR_8"/>
    <property type="match status" value="1"/>
</dbReference>
<feature type="transmembrane region" description="Helical" evidence="4">
    <location>
        <begin position="352"/>
        <end position="374"/>
    </location>
</feature>
<dbReference type="OrthoDB" id="10374394at2759"/>
<dbReference type="Gene3D" id="3.80.10.10">
    <property type="entry name" value="Ribonuclease Inhibitor"/>
    <property type="match status" value="2"/>
</dbReference>
<keyword evidence="4" id="KW-1133">Transmembrane helix</keyword>
<keyword evidence="4" id="KW-0812">Transmembrane</keyword>
<evidence type="ECO:0000256" key="5">
    <source>
        <dbReference type="SAM" id="SignalP"/>
    </source>
</evidence>